<name>X0WUC4_9ZZZZ</name>
<proteinExistence type="predicted"/>
<organism evidence="1">
    <name type="scientific">marine sediment metagenome</name>
    <dbReference type="NCBI Taxonomy" id="412755"/>
    <lineage>
        <taxon>unclassified sequences</taxon>
        <taxon>metagenomes</taxon>
        <taxon>ecological metagenomes</taxon>
    </lineage>
</organism>
<sequence length="111" mass="11851">MLSGWGGTRLRPVAGWTAKLVWETNATLFSGLALTTLVRGVLPAALALTIRGLINSAVQVAQQGTVEVAPLVPWLVIGFVLSTVDAVSRLADRLFAERLKDDLNLRITGDV</sequence>
<reference evidence="1" key="1">
    <citation type="journal article" date="2014" name="Front. Microbiol.">
        <title>High frequency of phylogenetically diverse reductive dehalogenase-homologous genes in deep subseafloor sedimentary metagenomes.</title>
        <authorList>
            <person name="Kawai M."/>
            <person name="Futagami T."/>
            <person name="Toyoda A."/>
            <person name="Takaki Y."/>
            <person name="Nishi S."/>
            <person name="Hori S."/>
            <person name="Arai W."/>
            <person name="Tsubouchi T."/>
            <person name="Morono Y."/>
            <person name="Uchiyama I."/>
            <person name="Ito T."/>
            <person name="Fujiyama A."/>
            <person name="Inagaki F."/>
            <person name="Takami H."/>
        </authorList>
    </citation>
    <scope>NUCLEOTIDE SEQUENCE</scope>
    <source>
        <strain evidence="1">Expedition CK06-06</strain>
    </source>
</reference>
<evidence type="ECO:0000313" key="1">
    <source>
        <dbReference type="EMBL" id="GAG34584.1"/>
    </source>
</evidence>
<dbReference type="AlphaFoldDB" id="X0WUC4"/>
<protein>
    <submittedName>
        <fullName evidence="1">Uncharacterized protein</fullName>
    </submittedName>
</protein>
<accession>X0WUC4</accession>
<comment type="caution">
    <text evidence="1">The sequence shown here is derived from an EMBL/GenBank/DDBJ whole genome shotgun (WGS) entry which is preliminary data.</text>
</comment>
<gene>
    <name evidence="1" type="ORF">S01H1_66940</name>
</gene>
<feature type="non-terminal residue" evidence="1">
    <location>
        <position position="111"/>
    </location>
</feature>
<dbReference type="EMBL" id="BARS01044287">
    <property type="protein sequence ID" value="GAG34584.1"/>
    <property type="molecule type" value="Genomic_DNA"/>
</dbReference>